<organism evidence="3 4">
    <name type="scientific">Flavobacterium columnare</name>
    <dbReference type="NCBI Taxonomy" id="996"/>
    <lineage>
        <taxon>Bacteria</taxon>
        <taxon>Pseudomonadati</taxon>
        <taxon>Bacteroidota</taxon>
        <taxon>Flavobacteriia</taxon>
        <taxon>Flavobacteriales</taxon>
        <taxon>Flavobacteriaceae</taxon>
        <taxon>Flavobacterium</taxon>
    </lineage>
</organism>
<accession>A0A246G8T9</accession>
<gene>
    <name evidence="3" type="ORF">BWK62_11750</name>
</gene>
<protein>
    <recommendedName>
        <fullName evidence="2">DUF6089 domain-containing protein</fullName>
    </recommendedName>
</protein>
<evidence type="ECO:0000313" key="4">
    <source>
        <dbReference type="Proteomes" id="UP000198034"/>
    </source>
</evidence>
<feature type="domain" description="DUF6089" evidence="2">
    <location>
        <begin position="3"/>
        <end position="226"/>
    </location>
</feature>
<dbReference type="AlphaFoldDB" id="A0A246G8T9"/>
<name>A0A246G8T9_9FLAO</name>
<sequence>MKKLAHILLLILTFSQNHAQLHEIGVFGGGSNYVGDIGSTLFVSPKDPTFGVIYKWNKSKRHAWRFSAITSTISGNDSSSDQSARKERGYSFQNKISELSAGLEFNFFDFNLHDNNFILTPYIHSGLSFFNYRNLYFKNDNVSSKENSWSFAIPMTAGIKMKLTNSLILGLETSFHYTFIDDLDGSLPKDDTMKNFSFGNTNSNDWYTFTGATLTYTFGKNPCYCKN</sequence>
<dbReference type="EMBL" id="MTCY01000039">
    <property type="protein sequence ID" value="OWP75538.1"/>
    <property type="molecule type" value="Genomic_DNA"/>
</dbReference>
<keyword evidence="1" id="KW-0732">Signal</keyword>
<feature type="chain" id="PRO_5013168080" description="DUF6089 domain-containing protein" evidence="1">
    <location>
        <begin position="20"/>
        <end position="227"/>
    </location>
</feature>
<dbReference type="Gene3D" id="2.40.160.20">
    <property type="match status" value="1"/>
</dbReference>
<dbReference type="InterPro" id="IPR045743">
    <property type="entry name" value="DUF6089"/>
</dbReference>
<comment type="caution">
    <text evidence="3">The sequence shown here is derived from an EMBL/GenBank/DDBJ whole genome shotgun (WGS) entry which is preliminary data.</text>
</comment>
<dbReference type="Pfam" id="PF19573">
    <property type="entry name" value="DUF6089"/>
    <property type="match status" value="1"/>
</dbReference>
<dbReference type="InterPro" id="IPR011250">
    <property type="entry name" value="OMP/PagP_B-barrel"/>
</dbReference>
<feature type="signal peptide" evidence="1">
    <location>
        <begin position="1"/>
        <end position="19"/>
    </location>
</feature>
<dbReference type="Proteomes" id="UP000198034">
    <property type="component" value="Unassembled WGS sequence"/>
</dbReference>
<evidence type="ECO:0000259" key="2">
    <source>
        <dbReference type="Pfam" id="PF19573"/>
    </source>
</evidence>
<dbReference type="SUPFAM" id="SSF56925">
    <property type="entry name" value="OMPA-like"/>
    <property type="match status" value="1"/>
</dbReference>
<reference evidence="3 4" key="1">
    <citation type="journal article" date="2017" name="Infect. Genet. Evol.">
        <title>Comparative genome analysis of fish pathogen Flavobacterium columnare reveals extensive sequence diversity within the species.</title>
        <authorList>
            <person name="Kayansamruaj P."/>
            <person name="Dong H.T."/>
            <person name="Hirono I."/>
            <person name="Kondo H."/>
            <person name="Senapin S."/>
            <person name="Rodkhum C."/>
        </authorList>
    </citation>
    <scope>NUCLEOTIDE SEQUENCE [LARGE SCALE GENOMIC DNA]</scope>
    <source>
        <strain evidence="3 4">1214</strain>
    </source>
</reference>
<evidence type="ECO:0000313" key="3">
    <source>
        <dbReference type="EMBL" id="OWP75538.1"/>
    </source>
</evidence>
<evidence type="ECO:0000256" key="1">
    <source>
        <dbReference type="SAM" id="SignalP"/>
    </source>
</evidence>
<proteinExistence type="predicted"/>